<keyword evidence="2" id="KW-0812">Transmembrane</keyword>
<dbReference type="AlphaFoldDB" id="A0A8H4X7G4"/>
<reference evidence="3" key="1">
    <citation type="journal article" date="2020" name="BMC Genomics">
        <title>Correction to: Identification and distribution of gene clusters required for synthesis of sphingolipid metabolism inhibitors in diverse species of the filamentous fungus Fusarium.</title>
        <authorList>
            <person name="Kim H.S."/>
            <person name="Lohmar J.M."/>
            <person name="Busman M."/>
            <person name="Brown D.W."/>
            <person name="Naumann T.A."/>
            <person name="Divon H.H."/>
            <person name="Lysoe E."/>
            <person name="Uhlig S."/>
            <person name="Proctor R.H."/>
        </authorList>
    </citation>
    <scope>NUCLEOTIDE SEQUENCE</scope>
    <source>
        <strain evidence="3">NRRL 20472</strain>
    </source>
</reference>
<feature type="transmembrane region" description="Helical" evidence="2">
    <location>
        <begin position="541"/>
        <end position="564"/>
    </location>
</feature>
<accession>A0A8H4X7G4</accession>
<evidence type="ECO:0000313" key="3">
    <source>
        <dbReference type="EMBL" id="KAF4964743.1"/>
    </source>
</evidence>
<keyword evidence="2" id="KW-1133">Transmembrane helix</keyword>
<gene>
    <name evidence="3" type="ORF">FSARC_7342</name>
</gene>
<dbReference type="EMBL" id="JABEXW010000391">
    <property type="protein sequence ID" value="KAF4964743.1"/>
    <property type="molecule type" value="Genomic_DNA"/>
</dbReference>
<feature type="compositionally biased region" description="Polar residues" evidence="1">
    <location>
        <begin position="1"/>
        <end position="12"/>
    </location>
</feature>
<evidence type="ECO:0000313" key="4">
    <source>
        <dbReference type="Proteomes" id="UP000622797"/>
    </source>
</evidence>
<dbReference type="Proteomes" id="UP000622797">
    <property type="component" value="Unassembled WGS sequence"/>
</dbReference>
<feature type="transmembrane region" description="Helical" evidence="2">
    <location>
        <begin position="82"/>
        <end position="105"/>
    </location>
</feature>
<feature type="region of interest" description="Disordered" evidence="1">
    <location>
        <begin position="1"/>
        <end position="40"/>
    </location>
</feature>
<proteinExistence type="predicted"/>
<sequence length="646" mass="71275">MASPTTFENQRLMSIPSAPGETDSDPDRDKKSYPKLKEASPSWPWRVGMPAALLAVPIAYLVILGIIAYLRGKQQSTFGDNTLEVLQLASTLWPISFAAVVGPFLRTLALFRAERGSTLGSLEFLLTSQTTIAALKNLFTLHVGVDGIRGEEQLDIVFQGGSLQESLISGFRRTVIAAFSRPDIQISHSNGSSDGFDAVVARLGGVSQAARLGQQDIWRNVRIPFMEFLSGYDKQNATAWISIPSDEVIPYASFIGVPIRGGSFDRAGNSSMVLQSRYQTLKCGEKFDGTSWLEVNNTDSNFFFHATNTSLVGKLADQKSPLNGNSDIGTRPSMWLDILKTNASWSHFYNSSDSLPKSQLQLIAGGDCQYNTTYAPSMIRICNVSTSYVDVAVDCARLSNSDDLNCQAKRIRQTHDPGYSTNLTDLSLWPVSSGLVYEMPFTTASYGFREGSLLERYIKDPPKTFNTGREDEVYPACFSNVSQALFDARLATALNTFLMAAYNSSVLTGADGASLENWNGMWQNTTATWTEFKEEVYTIDVAWFCISIVSTLILLGCAIANVIIRQLTLAPDFLNSVDGLTRDSPFIKIPDQSSHMGSGVNSRERLQTTKHVRVQIRDVKPDMDTGKIVLTTETNDNKLDWKRTYM</sequence>
<name>A0A8H4X7G4_9HYPO</name>
<feature type="compositionally biased region" description="Basic and acidic residues" evidence="1">
    <location>
        <begin position="25"/>
        <end position="38"/>
    </location>
</feature>
<keyword evidence="4" id="KW-1185">Reference proteome</keyword>
<protein>
    <submittedName>
        <fullName evidence="3">Uncharacterized protein</fullName>
    </submittedName>
</protein>
<evidence type="ECO:0000256" key="1">
    <source>
        <dbReference type="SAM" id="MobiDB-lite"/>
    </source>
</evidence>
<reference evidence="3" key="2">
    <citation type="submission" date="2020-05" db="EMBL/GenBank/DDBJ databases">
        <authorList>
            <person name="Kim H.-S."/>
            <person name="Proctor R.H."/>
            <person name="Brown D.W."/>
        </authorList>
    </citation>
    <scope>NUCLEOTIDE SEQUENCE</scope>
    <source>
        <strain evidence="3">NRRL 20472</strain>
    </source>
</reference>
<comment type="caution">
    <text evidence="3">The sequence shown here is derived from an EMBL/GenBank/DDBJ whole genome shotgun (WGS) entry which is preliminary data.</text>
</comment>
<keyword evidence="2" id="KW-0472">Membrane</keyword>
<organism evidence="3 4">
    <name type="scientific">Fusarium sarcochroum</name>
    <dbReference type="NCBI Taxonomy" id="1208366"/>
    <lineage>
        <taxon>Eukaryota</taxon>
        <taxon>Fungi</taxon>
        <taxon>Dikarya</taxon>
        <taxon>Ascomycota</taxon>
        <taxon>Pezizomycotina</taxon>
        <taxon>Sordariomycetes</taxon>
        <taxon>Hypocreomycetidae</taxon>
        <taxon>Hypocreales</taxon>
        <taxon>Nectriaceae</taxon>
        <taxon>Fusarium</taxon>
        <taxon>Fusarium lateritium species complex</taxon>
    </lineage>
</organism>
<feature type="transmembrane region" description="Helical" evidence="2">
    <location>
        <begin position="51"/>
        <end position="70"/>
    </location>
</feature>
<dbReference type="OrthoDB" id="3692311at2759"/>
<evidence type="ECO:0000256" key="2">
    <source>
        <dbReference type="SAM" id="Phobius"/>
    </source>
</evidence>